<reference evidence="8 9" key="1">
    <citation type="journal article" date="2016" name="Nat. Commun.">
        <title>Thousands of microbial genomes shed light on interconnected biogeochemical processes in an aquifer system.</title>
        <authorList>
            <person name="Anantharaman K."/>
            <person name="Brown C.T."/>
            <person name="Hug L.A."/>
            <person name="Sharon I."/>
            <person name="Castelle C.J."/>
            <person name="Probst A.J."/>
            <person name="Thomas B.C."/>
            <person name="Singh A."/>
            <person name="Wilkins M.J."/>
            <person name="Karaoz U."/>
            <person name="Brodie E.L."/>
            <person name="Williams K.H."/>
            <person name="Hubbard S.S."/>
            <person name="Banfield J.F."/>
        </authorList>
    </citation>
    <scope>NUCLEOTIDE SEQUENCE [LARGE SCALE GENOMIC DNA]</scope>
</reference>
<comment type="function">
    <text evidence="6">Toxic component of a toxin-antitoxin (TA) system. An RNase.</text>
</comment>
<evidence type="ECO:0000256" key="5">
    <source>
        <dbReference type="ARBA" id="ARBA00022842"/>
    </source>
</evidence>
<feature type="binding site" evidence="6">
    <location>
        <position position="99"/>
    </location>
    <ligand>
        <name>Mg(2+)</name>
        <dbReference type="ChEBI" id="CHEBI:18420"/>
    </ligand>
</feature>
<comment type="similarity">
    <text evidence="6">Belongs to the PINc/VapC protein family.</text>
</comment>
<name>A0A1F7UUV5_9BACT</name>
<evidence type="ECO:0000313" key="9">
    <source>
        <dbReference type="Proteomes" id="UP000176897"/>
    </source>
</evidence>
<gene>
    <name evidence="6" type="primary">vapC</name>
    <name evidence="8" type="ORF">A3B21_05135</name>
</gene>
<comment type="caution">
    <text evidence="8">The sequence shown here is derived from an EMBL/GenBank/DDBJ whole genome shotgun (WGS) entry which is preliminary data.</text>
</comment>
<feature type="domain" description="PIN" evidence="7">
    <location>
        <begin position="2"/>
        <end position="122"/>
    </location>
</feature>
<dbReference type="SUPFAM" id="SSF88723">
    <property type="entry name" value="PIN domain-like"/>
    <property type="match status" value="1"/>
</dbReference>
<dbReference type="InterPro" id="IPR022907">
    <property type="entry name" value="VapC_family"/>
</dbReference>
<keyword evidence="6" id="KW-0800">Toxin</keyword>
<dbReference type="AlphaFoldDB" id="A0A1F7UUV5"/>
<keyword evidence="4 6" id="KW-0378">Hydrolase</keyword>
<dbReference type="GO" id="GO:0004540">
    <property type="term" value="F:RNA nuclease activity"/>
    <property type="evidence" value="ECO:0007669"/>
    <property type="project" value="InterPro"/>
</dbReference>
<evidence type="ECO:0000256" key="2">
    <source>
        <dbReference type="ARBA" id="ARBA00022722"/>
    </source>
</evidence>
<dbReference type="InterPro" id="IPR044153">
    <property type="entry name" value="PIN_Pae0151-like"/>
</dbReference>
<dbReference type="Pfam" id="PF01850">
    <property type="entry name" value="PIN"/>
    <property type="match status" value="1"/>
</dbReference>
<keyword evidence="1 6" id="KW-1277">Toxin-antitoxin system</keyword>
<dbReference type="InterPro" id="IPR002716">
    <property type="entry name" value="PIN_dom"/>
</dbReference>
<keyword evidence="5 6" id="KW-0460">Magnesium</keyword>
<feature type="binding site" evidence="6">
    <location>
        <position position="5"/>
    </location>
    <ligand>
        <name>Mg(2+)</name>
        <dbReference type="ChEBI" id="CHEBI:18420"/>
    </ligand>
</feature>
<dbReference type="HAMAP" id="MF_00265">
    <property type="entry name" value="VapC_Nob1"/>
    <property type="match status" value="1"/>
</dbReference>
<keyword evidence="3 6" id="KW-0479">Metal-binding</keyword>
<evidence type="ECO:0000256" key="3">
    <source>
        <dbReference type="ARBA" id="ARBA00022723"/>
    </source>
</evidence>
<evidence type="ECO:0000313" key="8">
    <source>
        <dbReference type="EMBL" id="OGL82070.1"/>
    </source>
</evidence>
<evidence type="ECO:0000256" key="4">
    <source>
        <dbReference type="ARBA" id="ARBA00022801"/>
    </source>
</evidence>
<evidence type="ECO:0000256" key="1">
    <source>
        <dbReference type="ARBA" id="ARBA00022649"/>
    </source>
</evidence>
<accession>A0A1F7UUV5</accession>
<dbReference type="InterPro" id="IPR029060">
    <property type="entry name" value="PIN-like_dom_sf"/>
</dbReference>
<comment type="cofactor">
    <cofactor evidence="6">
        <name>Mg(2+)</name>
        <dbReference type="ChEBI" id="CHEBI:18420"/>
    </cofactor>
</comment>
<dbReference type="EC" id="3.1.-.-" evidence="6"/>
<dbReference type="Proteomes" id="UP000176897">
    <property type="component" value="Unassembled WGS sequence"/>
</dbReference>
<dbReference type="GO" id="GO:0090729">
    <property type="term" value="F:toxin activity"/>
    <property type="evidence" value="ECO:0007669"/>
    <property type="project" value="UniProtKB-KW"/>
</dbReference>
<evidence type="ECO:0000259" key="7">
    <source>
        <dbReference type="Pfam" id="PF01850"/>
    </source>
</evidence>
<dbReference type="CDD" id="cd09873">
    <property type="entry name" value="PIN_Pae0151-like"/>
    <property type="match status" value="1"/>
</dbReference>
<dbReference type="PANTHER" id="PTHR35901">
    <property type="entry name" value="RIBONUCLEASE VAPC3"/>
    <property type="match status" value="1"/>
</dbReference>
<organism evidence="8 9">
    <name type="scientific">Candidatus Uhrbacteria bacterium RIFCSPLOWO2_01_FULL_47_24</name>
    <dbReference type="NCBI Taxonomy" id="1802401"/>
    <lineage>
        <taxon>Bacteria</taxon>
        <taxon>Candidatus Uhriibacteriota</taxon>
    </lineage>
</organism>
<dbReference type="EMBL" id="MGEJ01000001">
    <property type="protein sequence ID" value="OGL82070.1"/>
    <property type="molecule type" value="Genomic_DNA"/>
</dbReference>
<sequence length="134" mass="15395">MVVVDASVVLKWFLPEEGAPEAMTILNDHVFGREEIFVPDLLFYEIVNALRYKHDLDTHAVERFIEVLSWFELKRIGTDEQFLKEIPRLAREFDISGYDAAYVALAHIFHCSLITADAKLAQKIEGKIPVHLIL</sequence>
<dbReference type="Gene3D" id="3.40.50.1010">
    <property type="entry name" value="5'-nuclease"/>
    <property type="match status" value="1"/>
</dbReference>
<keyword evidence="2 6" id="KW-0540">Nuclease</keyword>
<dbReference type="STRING" id="1802401.A3B21_05135"/>
<dbReference type="GO" id="GO:0000287">
    <property type="term" value="F:magnesium ion binding"/>
    <property type="evidence" value="ECO:0007669"/>
    <property type="project" value="UniProtKB-UniRule"/>
</dbReference>
<evidence type="ECO:0000256" key="6">
    <source>
        <dbReference type="HAMAP-Rule" id="MF_00265"/>
    </source>
</evidence>
<dbReference type="InterPro" id="IPR051619">
    <property type="entry name" value="TypeII_TA_RNase_PINc/VapC"/>
</dbReference>
<dbReference type="GO" id="GO:0016787">
    <property type="term" value="F:hydrolase activity"/>
    <property type="evidence" value="ECO:0007669"/>
    <property type="project" value="UniProtKB-KW"/>
</dbReference>
<proteinExistence type="inferred from homology"/>
<dbReference type="PANTHER" id="PTHR35901:SF1">
    <property type="entry name" value="EXONUCLEASE VAPC9"/>
    <property type="match status" value="1"/>
</dbReference>
<protein>
    <recommendedName>
        <fullName evidence="6">Ribonuclease VapC</fullName>
        <shortName evidence="6">RNase VapC</shortName>
        <ecNumber evidence="6">3.1.-.-</ecNumber>
    </recommendedName>
    <alternativeName>
        <fullName evidence="6">Toxin VapC</fullName>
    </alternativeName>
</protein>